<evidence type="ECO:0000259" key="1">
    <source>
        <dbReference type="Pfam" id="PF13470"/>
    </source>
</evidence>
<dbReference type="Gene3D" id="3.40.50.1010">
    <property type="entry name" value="5'-nuclease"/>
    <property type="match status" value="1"/>
</dbReference>
<organism evidence="2 3">
    <name type="scientific">Parapedobacter koreensis</name>
    <dbReference type="NCBI Taxonomy" id="332977"/>
    <lineage>
        <taxon>Bacteria</taxon>
        <taxon>Pseudomonadati</taxon>
        <taxon>Bacteroidota</taxon>
        <taxon>Sphingobacteriia</taxon>
        <taxon>Sphingobacteriales</taxon>
        <taxon>Sphingobacteriaceae</taxon>
        <taxon>Parapedobacter</taxon>
    </lineage>
</organism>
<evidence type="ECO:0000313" key="3">
    <source>
        <dbReference type="Proteomes" id="UP000198916"/>
    </source>
</evidence>
<dbReference type="OrthoDB" id="1148871at2"/>
<dbReference type="SUPFAM" id="SSF88723">
    <property type="entry name" value="PIN domain-like"/>
    <property type="match status" value="1"/>
</dbReference>
<gene>
    <name evidence="2" type="ORF">SAMN05421740_109109</name>
</gene>
<protein>
    <submittedName>
        <fullName evidence="2">Predicted nucleic acid-binding protein, contains PIN domain</fullName>
    </submittedName>
</protein>
<evidence type="ECO:0000313" key="2">
    <source>
        <dbReference type="EMBL" id="SEL74439.1"/>
    </source>
</evidence>
<dbReference type="InterPro" id="IPR029060">
    <property type="entry name" value="PIN-like_dom_sf"/>
</dbReference>
<dbReference type="EMBL" id="FNZR01000009">
    <property type="protein sequence ID" value="SEL74439.1"/>
    <property type="molecule type" value="Genomic_DNA"/>
</dbReference>
<dbReference type="Proteomes" id="UP000198916">
    <property type="component" value="Unassembled WGS sequence"/>
</dbReference>
<dbReference type="AlphaFoldDB" id="A0A1H7SPW8"/>
<dbReference type="STRING" id="332977.SAMN05421740_109109"/>
<sequence length="137" mass="15689">MKKLFIDTNIVIDLLAKRADFYKDAQELFSLPDYSDTTLYISALTFANTNYLLLKHYKPKAVRGILVQFKVLVNILTTDDRIIELALGSDFDDFEDATQHYTALVHDMDAIITRNKRDFKTANLPVMTARELLNTAP</sequence>
<dbReference type="RefSeq" id="WP_090607945.1">
    <property type="nucleotide sequence ID" value="NZ_FNZR01000009.1"/>
</dbReference>
<reference evidence="3" key="1">
    <citation type="submission" date="2016-10" db="EMBL/GenBank/DDBJ databases">
        <authorList>
            <person name="Varghese N."/>
            <person name="Submissions S."/>
        </authorList>
    </citation>
    <scope>NUCLEOTIDE SEQUENCE [LARGE SCALE GENOMIC DNA]</scope>
    <source>
        <strain evidence="3">Jip14</strain>
    </source>
</reference>
<name>A0A1H7SPW8_9SPHI</name>
<dbReference type="Pfam" id="PF13470">
    <property type="entry name" value="PIN_3"/>
    <property type="match status" value="1"/>
</dbReference>
<accession>A0A1H7SPW8</accession>
<proteinExistence type="predicted"/>
<dbReference type="CDD" id="cd09854">
    <property type="entry name" value="PIN_VapC-like"/>
    <property type="match status" value="1"/>
</dbReference>
<dbReference type="InterPro" id="IPR002716">
    <property type="entry name" value="PIN_dom"/>
</dbReference>
<feature type="domain" description="PIN" evidence="1">
    <location>
        <begin position="3"/>
        <end position="117"/>
    </location>
</feature>
<keyword evidence="3" id="KW-1185">Reference proteome</keyword>